<dbReference type="RefSeq" id="WP_206720444.1">
    <property type="nucleotide sequence ID" value="NZ_CP071090.1"/>
</dbReference>
<accession>A0ABX7NN79</accession>
<dbReference type="SUPFAM" id="SSF81296">
    <property type="entry name" value="E set domains"/>
    <property type="match status" value="1"/>
</dbReference>
<reference evidence="3 4" key="1">
    <citation type="submission" date="2021-02" db="EMBL/GenBank/DDBJ databases">
        <title>De Novo genome assembly of isolated myxobacteria.</title>
        <authorList>
            <person name="Stevens D.C."/>
        </authorList>
    </citation>
    <scope>NUCLEOTIDE SEQUENCE [LARGE SCALE GENOMIC DNA]</scope>
    <source>
        <strain evidence="4">SCPEA02</strain>
    </source>
</reference>
<evidence type="ECO:0000313" key="4">
    <source>
        <dbReference type="Proteomes" id="UP000662747"/>
    </source>
</evidence>
<dbReference type="Gene3D" id="2.60.40.10">
    <property type="entry name" value="Immunoglobulins"/>
    <property type="match status" value="1"/>
</dbReference>
<evidence type="ECO:0000256" key="1">
    <source>
        <dbReference type="SAM" id="MobiDB-lite"/>
    </source>
</evidence>
<evidence type="ECO:0000313" key="3">
    <source>
        <dbReference type="EMBL" id="QSQ18856.1"/>
    </source>
</evidence>
<feature type="chain" id="PRO_5045855673" description="Lipoprotein" evidence="2">
    <location>
        <begin position="23"/>
        <end position="377"/>
    </location>
</feature>
<evidence type="ECO:0008006" key="5">
    <source>
        <dbReference type="Google" id="ProtNLM"/>
    </source>
</evidence>
<sequence length="377" mass="38942">MRPAPRLRAALLFVLAALVACDSGEGLPEPPLLLAVSPSQGGTDAEVEVSLSGRNFQPHVETDFAASGGALDGTFAARLVPTAGGADVELREVLRVSPELLTARVPEGLEAGAYDVVVVAPSDTEVKLESAYRVRGEAGSVATFRFSLASLQRVGVPFSVSLTAEDARGQTVDGFTGTVRLSDRTGSLTPVLAGPFSGGRARVLVRVDTPLGDNRLRVEDDLGHASESEPFEVRNGLPAQVFWASGALSPVTGACSGPLELEVRDTLGAPADVEAPLAVTVIADPPEDFTLFVDATCTTAVPDGRLSLTGVRTSAYFVARREGPLELHVLPDTLPGDSQLHTAIPAAALPSSPGGTNPEEGSALGTTAARQEARLAP</sequence>
<keyword evidence="2" id="KW-0732">Signal</keyword>
<dbReference type="PROSITE" id="PS51257">
    <property type="entry name" value="PROKAR_LIPOPROTEIN"/>
    <property type="match status" value="1"/>
</dbReference>
<proteinExistence type="predicted"/>
<evidence type="ECO:0000256" key="2">
    <source>
        <dbReference type="SAM" id="SignalP"/>
    </source>
</evidence>
<dbReference type="Proteomes" id="UP000662747">
    <property type="component" value="Chromosome"/>
</dbReference>
<protein>
    <recommendedName>
        <fullName evidence="5">Lipoprotein</fullName>
    </recommendedName>
</protein>
<keyword evidence="4" id="KW-1185">Reference proteome</keyword>
<gene>
    <name evidence="3" type="ORF">JY651_26220</name>
</gene>
<dbReference type="EMBL" id="CP071090">
    <property type="protein sequence ID" value="QSQ18856.1"/>
    <property type="molecule type" value="Genomic_DNA"/>
</dbReference>
<feature type="signal peptide" evidence="2">
    <location>
        <begin position="1"/>
        <end position="22"/>
    </location>
</feature>
<dbReference type="InterPro" id="IPR013783">
    <property type="entry name" value="Ig-like_fold"/>
</dbReference>
<organism evidence="3 4">
    <name type="scientific">Pyxidicoccus parkwayensis</name>
    <dbReference type="NCBI Taxonomy" id="2813578"/>
    <lineage>
        <taxon>Bacteria</taxon>
        <taxon>Pseudomonadati</taxon>
        <taxon>Myxococcota</taxon>
        <taxon>Myxococcia</taxon>
        <taxon>Myxococcales</taxon>
        <taxon>Cystobacterineae</taxon>
        <taxon>Myxococcaceae</taxon>
        <taxon>Pyxidicoccus</taxon>
    </lineage>
</organism>
<name>A0ABX7NN79_9BACT</name>
<feature type="region of interest" description="Disordered" evidence="1">
    <location>
        <begin position="346"/>
        <end position="377"/>
    </location>
</feature>
<dbReference type="InterPro" id="IPR014756">
    <property type="entry name" value="Ig_E-set"/>
</dbReference>